<proteinExistence type="predicted"/>
<dbReference type="Proteomes" id="UP000823904">
    <property type="component" value="Unassembled WGS sequence"/>
</dbReference>
<accession>A0A9D2PIJ3</accession>
<name>A0A9D2PIJ3_9FIRM</name>
<dbReference type="EMBL" id="DWWD01000030">
    <property type="protein sequence ID" value="HJC50572.1"/>
    <property type="molecule type" value="Genomic_DNA"/>
</dbReference>
<reference evidence="1" key="2">
    <citation type="submission" date="2021-04" db="EMBL/GenBank/DDBJ databases">
        <authorList>
            <person name="Gilroy R."/>
        </authorList>
    </citation>
    <scope>NUCLEOTIDE SEQUENCE</scope>
    <source>
        <strain evidence="1">ChiSjej3B21-8574</strain>
    </source>
</reference>
<dbReference type="AlphaFoldDB" id="A0A9D2PIJ3"/>
<organism evidence="1 2">
    <name type="scientific">Candidatus Anaerostipes avistercoris</name>
    <dbReference type="NCBI Taxonomy" id="2838462"/>
    <lineage>
        <taxon>Bacteria</taxon>
        <taxon>Bacillati</taxon>
        <taxon>Bacillota</taxon>
        <taxon>Clostridia</taxon>
        <taxon>Lachnospirales</taxon>
        <taxon>Lachnospiraceae</taxon>
        <taxon>Anaerostipes</taxon>
    </lineage>
</organism>
<reference evidence="1" key="1">
    <citation type="journal article" date="2021" name="PeerJ">
        <title>Extensive microbial diversity within the chicken gut microbiome revealed by metagenomics and culture.</title>
        <authorList>
            <person name="Gilroy R."/>
            <person name="Ravi A."/>
            <person name="Getino M."/>
            <person name="Pursley I."/>
            <person name="Horton D.L."/>
            <person name="Alikhan N.F."/>
            <person name="Baker D."/>
            <person name="Gharbi K."/>
            <person name="Hall N."/>
            <person name="Watson M."/>
            <person name="Adriaenssens E.M."/>
            <person name="Foster-Nyarko E."/>
            <person name="Jarju S."/>
            <person name="Secka A."/>
            <person name="Antonio M."/>
            <person name="Oren A."/>
            <person name="Chaudhuri R.R."/>
            <person name="La Ragione R."/>
            <person name="Hildebrand F."/>
            <person name="Pallen M.J."/>
        </authorList>
    </citation>
    <scope>NUCLEOTIDE SEQUENCE</scope>
    <source>
        <strain evidence="1">ChiSjej3B21-8574</strain>
    </source>
</reference>
<evidence type="ECO:0000313" key="2">
    <source>
        <dbReference type="Proteomes" id="UP000823904"/>
    </source>
</evidence>
<evidence type="ECO:0000313" key="1">
    <source>
        <dbReference type="EMBL" id="HJC50572.1"/>
    </source>
</evidence>
<comment type="caution">
    <text evidence="1">The sequence shown here is derived from an EMBL/GenBank/DDBJ whole genome shotgun (WGS) entry which is preliminary data.</text>
</comment>
<sequence length="57" mass="6683">MSKRKKTGYETDSEYFAQLDYLGAEYSAALEKIEEQNRDIRKLIALLVEHDVVLVYK</sequence>
<gene>
    <name evidence="1" type="ORF">H9754_08395</name>
</gene>
<protein>
    <submittedName>
        <fullName evidence="1">Uncharacterized protein</fullName>
    </submittedName>
</protein>